<dbReference type="PANTHER" id="PTHR43798">
    <property type="entry name" value="MONOACYLGLYCEROL LIPASE"/>
    <property type="match status" value="1"/>
</dbReference>
<protein>
    <submittedName>
        <fullName evidence="2">Epoxide hydrolase, putative (AFU_orthologue AFUA_2G14860)</fullName>
    </submittedName>
</protein>
<dbReference type="HOGENOM" id="CLU_359027_0_0_1"/>
<dbReference type="GO" id="GO:0046464">
    <property type="term" value="P:acylglycerol catabolic process"/>
    <property type="evidence" value="ECO:0000318"/>
    <property type="project" value="GO_Central"/>
</dbReference>
<dbReference type="InterPro" id="IPR029058">
    <property type="entry name" value="AB_hydrolase_fold"/>
</dbReference>
<evidence type="ECO:0000259" key="1">
    <source>
        <dbReference type="Pfam" id="PF00561"/>
    </source>
</evidence>
<dbReference type="STRING" id="227321.Q5B2P7"/>
<dbReference type="SUPFAM" id="SSF53474">
    <property type="entry name" value="alpha/beta-Hydrolases"/>
    <property type="match status" value="1"/>
</dbReference>
<keyword evidence="2" id="KW-0378">Hydrolase</keyword>
<dbReference type="ESTHER" id="emeni-q5b2p7">
    <property type="family name" value="Epoxide_hydrolase"/>
</dbReference>
<dbReference type="KEGG" id="ani:ANIA_05183"/>
<dbReference type="PANTHER" id="PTHR43798:SF33">
    <property type="entry name" value="HYDROLASE, PUTATIVE (AFU_ORTHOLOGUE AFUA_2G14860)-RELATED"/>
    <property type="match status" value="1"/>
</dbReference>
<dbReference type="InterPro" id="IPR000639">
    <property type="entry name" value="Epox_hydrolase-like"/>
</dbReference>
<dbReference type="GO" id="GO:0016020">
    <property type="term" value="C:membrane"/>
    <property type="evidence" value="ECO:0000318"/>
    <property type="project" value="GO_Central"/>
</dbReference>
<accession>C8VF56</accession>
<dbReference type="PRINTS" id="PR00412">
    <property type="entry name" value="EPOXHYDRLASE"/>
</dbReference>
<dbReference type="EMBL" id="BN001305">
    <property type="protein sequence ID" value="CBF81033.1"/>
    <property type="molecule type" value="Genomic_DNA"/>
</dbReference>
<evidence type="ECO:0000313" key="2">
    <source>
        <dbReference type="EMBL" id="CBF81033.1"/>
    </source>
</evidence>
<gene>
    <name evidence="2" type="ORF">ANIA_05183</name>
</gene>
<reference evidence="3" key="2">
    <citation type="journal article" date="2009" name="Fungal Genet. Biol.">
        <title>The 2008 update of the Aspergillus nidulans genome annotation: a community effort.</title>
        <authorList>
            <person name="Wortman J.R."/>
            <person name="Gilsenan J.M."/>
            <person name="Joardar V."/>
            <person name="Deegan J."/>
            <person name="Clutterbuck J."/>
            <person name="Andersen M.R."/>
            <person name="Archer D."/>
            <person name="Bencina M."/>
            <person name="Braus G."/>
            <person name="Coutinho P."/>
            <person name="von Dohren H."/>
            <person name="Doonan J."/>
            <person name="Driessen A.J."/>
            <person name="Durek P."/>
            <person name="Espeso E."/>
            <person name="Fekete E."/>
            <person name="Flipphi M."/>
            <person name="Estrada C.G."/>
            <person name="Geysens S."/>
            <person name="Goldman G."/>
            <person name="de Groot P.W."/>
            <person name="Hansen K."/>
            <person name="Harris S.D."/>
            <person name="Heinekamp T."/>
            <person name="Helmstaedt K."/>
            <person name="Henrissat B."/>
            <person name="Hofmann G."/>
            <person name="Homan T."/>
            <person name="Horio T."/>
            <person name="Horiuchi H."/>
            <person name="James S."/>
            <person name="Jones M."/>
            <person name="Karaffa L."/>
            <person name="Karanyi Z."/>
            <person name="Kato M."/>
            <person name="Keller N."/>
            <person name="Kelly D.E."/>
            <person name="Kiel J.A."/>
            <person name="Kim J.M."/>
            <person name="van der Klei I.J."/>
            <person name="Klis F.M."/>
            <person name="Kovalchuk A."/>
            <person name="Krasevec N."/>
            <person name="Kubicek C.P."/>
            <person name="Liu B."/>
            <person name="Maccabe A."/>
            <person name="Meyer V."/>
            <person name="Mirabito P."/>
            <person name="Miskei M."/>
            <person name="Mos M."/>
            <person name="Mullins J."/>
            <person name="Nelson D.R."/>
            <person name="Nielsen J."/>
            <person name="Oakley B.R."/>
            <person name="Osmani S.A."/>
            <person name="Pakula T."/>
            <person name="Paszewski A."/>
            <person name="Paulsen I."/>
            <person name="Pilsyk S."/>
            <person name="Pocsi I."/>
            <person name="Punt P.J."/>
            <person name="Ram A.F."/>
            <person name="Ren Q."/>
            <person name="Robellet X."/>
            <person name="Robson G."/>
            <person name="Seiboth B."/>
            <person name="van Solingen P."/>
            <person name="Specht T."/>
            <person name="Sun J."/>
            <person name="Taheri-Talesh N."/>
            <person name="Takeshita N."/>
            <person name="Ussery D."/>
            <person name="vanKuyk P.A."/>
            <person name="Visser H."/>
            <person name="van de Vondervoort P.J."/>
            <person name="de Vries R.P."/>
            <person name="Walton J."/>
            <person name="Xiang X."/>
            <person name="Xiong Y."/>
            <person name="Zeng A.P."/>
            <person name="Brandt B.W."/>
            <person name="Cornell M.J."/>
            <person name="van den Hondel C.A."/>
            <person name="Visser J."/>
            <person name="Oliver S.G."/>
            <person name="Turner G."/>
        </authorList>
    </citation>
    <scope>GENOME REANNOTATION</scope>
    <source>
        <strain evidence="3">FGSC A4 / ATCC 38163 / CBS 112.46 / NRRL 194 / M139</strain>
    </source>
</reference>
<dbReference type="Gene3D" id="3.40.50.1820">
    <property type="entry name" value="alpha/beta hydrolase"/>
    <property type="match status" value="1"/>
</dbReference>
<dbReference type="OrthoDB" id="284184at2759"/>
<reference evidence="3" key="1">
    <citation type="journal article" date="2005" name="Nature">
        <title>Sequencing of Aspergillus nidulans and comparative analysis with A. fumigatus and A. oryzae.</title>
        <authorList>
            <person name="Galagan J.E."/>
            <person name="Calvo S.E."/>
            <person name="Cuomo C."/>
            <person name="Ma L.J."/>
            <person name="Wortman J.R."/>
            <person name="Batzoglou S."/>
            <person name="Lee S.I."/>
            <person name="Basturkmen M."/>
            <person name="Spevak C.C."/>
            <person name="Clutterbuck J."/>
            <person name="Kapitonov V."/>
            <person name="Jurka J."/>
            <person name="Scazzocchio C."/>
            <person name="Farman M."/>
            <person name="Butler J."/>
            <person name="Purcell S."/>
            <person name="Harris S."/>
            <person name="Braus G.H."/>
            <person name="Draht O."/>
            <person name="Busch S."/>
            <person name="D'Enfert C."/>
            <person name="Bouchier C."/>
            <person name="Goldman G.H."/>
            <person name="Bell-Pedersen D."/>
            <person name="Griffiths-Jones S."/>
            <person name="Doonan J.H."/>
            <person name="Yu J."/>
            <person name="Vienken K."/>
            <person name="Pain A."/>
            <person name="Freitag M."/>
            <person name="Selker E.U."/>
            <person name="Archer D.B."/>
            <person name="Penalva M.A."/>
            <person name="Oakley B.R."/>
            <person name="Momany M."/>
            <person name="Tanaka T."/>
            <person name="Kumagai T."/>
            <person name="Asai K."/>
            <person name="Machida M."/>
            <person name="Nierman W.C."/>
            <person name="Denning D.W."/>
            <person name="Caddick M."/>
            <person name="Hynes M."/>
            <person name="Paoletti M."/>
            <person name="Fischer R."/>
            <person name="Miller B."/>
            <person name="Dyer P."/>
            <person name="Sachs M.S."/>
            <person name="Osmani S.A."/>
            <person name="Birren B.W."/>
        </authorList>
    </citation>
    <scope>NUCLEOTIDE SEQUENCE [LARGE SCALE GENOMIC DNA]</scope>
    <source>
        <strain evidence="3">FGSC A4 / ATCC 38163 / CBS 112.46 / NRRL 194 / M139</strain>
    </source>
</reference>
<dbReference type="AlphaFoldDB" id="Q5B2P7"/>
<proteinExistence type="predicted"/>
<dbReference type="InterPro" id="IPR050266">
    <property type="entry name" value="AB_hydrolase_sf"/>
</dbReference>
<dbReference type="eggNOG" id="KOG4178">
    <property type="taxonomic scope" value="Eukaryota"/>
</dbReference>
<dbReference type="InParanoid" id="Q5B2P7"/>
<feature type="domain" description="AB hydrolase-1" evidence="1">
    <location>
        <begin position="485"/>
        <end position="764"/>
    </location>
</feature>
<dbReference type="InterPro" id="IPR000073">
    <property type="entry name" value="AB_hydrolase_1"/>
</dbReference>
<dbReference type="Pfam" id="PF00561">
    <property type="entry name" value="Abhydrolase_1"/>
    <property type="match status" value="1"/>
</dbReference>
<evidence type="ECO:0000313" key="3">
    <source>
        <dbReference type="Proteomes" id="UP000000560"/>
    </source>
</evidence>
<sequence>MSGNSSRTINGQHMRDTQVSSLHKAIRCFRMEDVRRLLEDPRCPIDRNVIHDAAVTYYDNDIFRLIAISSIARRQKLLGAALVTLPRRETDNLLGPLDTQAASIALRLLEYPTVNRDIITASVPDFGSSYCDASVYFLVGCNREAAQILYDLGYKKVDEQHQMTYTPLAALKVPPTTGYHGQYRVVDEDDALAKYLAMCAWFHDRGAFLYREVECPSRTTALHQIARCIGMELARSWHTYSQIGSGEDQAARADRFNHHLKLALRPLAANSRILQEILHDERHPEQYVCACSSHGQLPLHVLINETIHGVQSPLTVCFLVATLLKTEDLLNTSTKFSPLRVSAVFRACSFACLKLEHTCQTTRLPRFSILQGEGRVTNAGLDSLVSTCESVFRTLNLPLRRFLENWFFCLLESYSYCLDQFSLAVDALRSPPYLPMTPNSDARKVAIRYEDMASIAFPLLAKSLSLTTAHTYSYAYNSPINPSLPIILFLHGFPSSSYDWRHQVQFFSAQGFGVLAPDLLGYGDTSKPWTLESYKAKTMAAEIIEILDHEGIHKVHAVAHDTGCTLLSRLANYFPSRLLSCTFLDVPYSRPGEHFDLAAVNALTKQFLGLERFGYVEFFVRPDAGDILDQHFDSFFTLFYPQDPELWLEHVGPKGSMETWLLQDRTAPQPAYICEEERKIHQDIMRNNHGPALNWYRSLVTNINEKDEIQSNLDPTLPMPVLMICPQPTKLEFPGVEEQLKQVAPDLTFRRVSTTGHWVQLEAPNEINSLLKEFFEREKR</sequence>
<accession>Q5B2P7</accession>
<dbReference type="RefSeq" id="XP_662787.1">
    <property type="nucleotide sequence ID" value="XM_657695.1"/>
</dbReference>
<dbReference type="GeneID" id="2871466"/>
<name>Q5B2P7_EMENI</name>
<organism evidence="2 3">
    <name type="scientific">Emericella nidulans (strain FGSC A4 / ATCC 38163 / CBS 112.46 / NRRL 194 / M139)</name>
    <name type="common">Aspergillus nidulans</name>
    <dbReference type="NCBI Taxonomy" id="227321"/>
    <lineage>
        <taxon>Eukaryota</taxon>
        <taxon>Fungi</taxon>
        <taxon>Dikarya</taxon>
        <taxon>Ascomycota</taxon>
        <taxon>Pezizomycotina</taxon>
        <taxon>Eurotiomycetes</taxon>
        <taxon>Eurotiomycetidae</taxon>
        <taxon>Eurotiales</taxon>
        <taxon>Aspergillaceae</taxon>
        <taxon>Aspergillus</taxon>
        <taxon>Aspergillus subgen. Nidulantes</taxon>
    </lineage>
</organism>
<keyword evidence="3" id="KW-1185">Reference proteome</keyword>
<dbReference type="Proteomes" id="UP000000560">
    <property type="component" value="Chromosome V"/>
</dbReference>
<dbReference type="GO" id="GO:0047372">
    <property type="term" value="F:monoacylglycerol lipase activity"/>
    <property type="evidence" value="ECO:0000318"/>
    <property type="project" value="GO_Central"/>
</dbReference>